<keyword evidence="2" id="KW-1185">Reference proteome</keyword>
<dbReference type="Proteomes" id="UP000028602">
    <property type="component" value="Unassembled WGS sequence"/>
</dbReference>
<name>A0A085JMW2_9GAMM</name>
<evidence type="ECO:0000313" key="1">
    <source>
        <dbReference type="EMBL" id="KFD21808.1"/>
    </source>
</evidence>
<dbReference type="EMBL" id="JMPR01000012">
    <property type="protein sequence ID" value="KFD21808.1"/>
    <property type="molecule type" value="Genomic_DNA"/>
</dbReference>
<gene>
    <name evidence="1" type="ORF">GTPT_0697</name>
</gene>
<evidence type="ECO:0000313" key="2">
    <source>
        <dbReference type="Proteomes" id="UP000028602"/>
    </source>
</evidence>
<reference evidence="1 2" key="1">
    <citation type="submission" date="2014-05" db="EMBL/GenBank/DDBJ databases">
        <title>ATOL: Assembling a taxonomically balanced genome-scale reconstruction of the evolutionary history of the Enterobacteriaceae.</title>
        <authorList>
            <person name="Plunkett G.III."/>
            <person name="Neeno-Eckwall E.C."/>
            <person name="Glasner J.D."/>
            <person name="Perna N.T."/>
        </authorList>
    </citation>
    <scope>NUCLEOTIDE SEQUENCE [LARGE SCALE GENOMIC DNA]</scope>
    <source>
        <strain evidence="1 2">ATCC 33301</strain>
    </source>
</reference>
<sequence length="51" mass="6016">MCRERFCFIRHQRRLSGSPKRMKQMPQMELTELSEKNAAGRQAENIDPVLP</sequence>
<accession>A0A085JMW2</accession>
<proteinExistence type="predicted"/>
<comment type="caution">
    <text evidence="1">The sequence shown here is derived from an EMBL/GenBank/DDBJ whole genome shotgun (WGS) entry which is preliminary data.</text>
</comment>
<dbReference type="AlphaFoldDB" id="A0A085JMW2"/>
<organism evidence="1 2">
    <name type="scientific">Tatumella ptyseos ATCC 33301</name>
    <dbReference type="NCBI Taxonomy" id="1005995"/>
    <lineage>
        <taxon>Bacteria</taxon>
        <taxon>Pseudomonadati</taxon>
        <taxon>Pseudomonadota</taxon>
        <taxon>Gammaproteobacteria</taxon>
        <taxon>Enterobacterales</taxon>
        <taxon>Erwiniaceae</taxon>
        <taxon>Tatumella</taxon>
    </lineage>
</organism>
<protein>
    <submittedName>
        <fullName evidence="1">Uncharacterized protein</fullName>
    </submittedName>
</protein>